<comment type="caution">
    <text evidence="5">Lacks conserved residue(s) required for the propagation of feature annotation.</text>
</comment>
<dbReference type="GO" id="GO:0006508">
    <property type="term" value="P:proteolysis"/>
    <property type="evidence" value="ECO:0007669"/>
    <property type="project" value="UniProtKB-KW"/>
</dbReference>
<dbReference type="AlphaFoldDB" id="A0A1M6PL85"/>
<dbReference type="SUPFAM" id="SSF52743">
    <property type="entry name" value="Subtilisin-like"/>
    <property type="match status" value="1"/>
</dbReference>
<dbReference type="InterPro" id="IPR050131">
    <property type="entry name" value="Peptidase_S8_subtilisin-like"/>
</dbReference>
<evidence type="ECO:0000256" key="5">
    <source>
        <dbReference type="PROSITE-ProRule" id="PRU01240"/>
    </source>
</evidence>
<dbReference type="STRING" id="1121331.SAMN02745248_01749"/>
<evidence type="ECO:0000259" key="6">
    <source>
        <dbReference type="Pfam" id="PF00082"/>
    </source>
</evidence>
<evidence type="ECO:0000256" key="1">
    <source>
        <dbReference type="ARBA" id="ARBA00011073"/>
    </source>
</evidence>
<keyword evidence="8" id="KW-1185">Reference proteome</keyword>
<evidence type="ECO:0000313" key="8">
    <source>
        <dbReference type="Proteomes" id="UP000183952"/>
    </source>
</evidence>
<dbReference type="PANTHER" id="PTHR43806">
    <property type="entry name" value="PEPTIDASE S8"/>
    <property type="match status" value="1"/>
</dbReference>
<keyword evidence="3" id="KW-0378">Hydrolase</keyword>
<gene>
    <name evidence="7" type="ORF">SAMN02745248_01749</name>
</gene>
<dbReference type="RefSeq" id="WP_072903710.1">
    <property type="nucleotide sequence ID" value="NZ_FRAD01000013.1"/>
</dbReference>
<protein>
    <submittedName>
        <fullName evidence="7">Subtilase family protein</fullName>
    </submittedName>
</protein>
<dbReference type="EMBL" id="FRAD01000013">
    <property type="protein sequence ID" value="SHK08734.1"/>
    <property type="molecule type" value="Genomic_DNA"/>
</dbReference>
<dbReference type="InterPro" id="IPR000209">
    <property type="entry name" value="Peptidase_S8/S53_dom"/>
</dbReference>
<comment type="similarity">
    <text evidence="1 5">Belongs to the peptidase S8 family.</text>
</comment>
<keyword evidence="2" id="KW-0645">Protease</keyword>
<evidence type="ECO:0000313" key="7">
    <source>
        <dbReference type="EMBL" id="SHK08734.1"/>
    </source>
</evidence>
<organism evidence="7 8">
    <name type="scientific">Hathewaya proteolytica DSM 3090</name>
    <dbReference type="NCBI Taxonomy" id="1121331"/>
    <lineage>
        <taxon>Bacteria</taxon>
        <taxon>Bacillati</taxon>
        <taxon>Bacillota</taxon>
        <taxon>Clostridia</taxon>
        <taxon>Eubacteriales</taxon>
        <taxon>Clostridiaceae</taxon>
        <taxon>Hathewaya</taxon>
    </lineage>
</organism>
<sequence>MRKKHNNIISLVMSFFMIFSVIFSTSVEVQAQVQSSGDKLYLQSLKRLFNEASKDHEVSKVEALDGEKITTFIVEIEDKAVKDYVGDQSLEVASKNEQLISRVLNSQKYFKDEIRKINSEAIFTNEYVLLINGFSVKAKMKDLDKIKNIKGIKHVSIEKEYSRDVKHALDLGKIQEVYREYGYKGEGMVISVIDSGIDYTHKDMVLTESGKNNAKLNKKKVEDLNKNNPKSKGRYYTEKVPYGYNFIDKNDEVIDKAVGNIGYMHGMHVAGIIGANCSDDKEMASHNGVRGVAPEAQLLAMKIFSNNPQLSNACEGDVIAAIEDSVAHGADVINMSISGSAGFQNPEDGQQRAIKEAINRGVMVVVAGGNAYYSTYPEKHNGINDTSTIGAPGIAHHSLQVASFNNSISTSFLMSYGSSDGEGKIPYAMTDWDIRKLAAKYEVVDCNLGRVDEKKSNQ</sequence>
<reference evidence="7 8" key="1">
    <citation type="submission" date="2016-11" db="EMBL/GenBank/DDBJ databases">
        <authorList>
            <person name="Jaros S."/>
            <person name="Januszkiewicz K."/>
            <person name="Wedrychowicz H."/>
        </authorList>
    </citation>
    <scope>NUCLEOTIDE SEQUENCE [LARGE SCALE GENOMIC DNA]</scope>
    <source>
        <strain evidence="7 8">DSM 3090</strain>
    </source>
</reference>
<dbReference type="InterPro" id="IPR023827">
    <property type="entry name" value="Peptidase_S8_Asp-AS"/>
</dbReference>
<evidence type="ECO:0000256" key="4">
    <source>
        <dbReference type="ARBA" id="ARBA00022825"/>
    </source>
</evidence>
<feature type="domain" description="Peptidase S8/S53" evidence="6">
    <location>
        <begin position="185"/>
        <end position="421"/>
    </location>
</feature>
<dbReference type="InterPro" id="IPR015500">
    <property type="entry name" value="Peptidase_S8_subtilisin-rel"/>
</dbReference>
<dbReference type="InterPro" id="IPR036852">
    <property type="entry name" value="Peptidase_S8/S53_dom_sf"/>
</dbReference>
<evidence type="ECO:0000256" key="3">
    <source>
        <dbReference type="ARBA" id="ARBA00022801"/>
    </source>
</evidence>
<dbReference type="Proteomes" id="UP000183952">
    <property type="component" value="Unassembled WGS sequence"/>
</dbReference>
<keyword evidence="4" id="KW-0720">Serine protease</keyword>
<dbReference type="PANTHER" id="PTHR43806:SF11">
    <property type="entry name" value="CEREVISIN-RELATED"/>
    <property type="match status" value="1"/>
</dbReference>
<dbReference type="PROSITE" id="PS51892">
    <property type="entry name" value="SUBTILASE"/>
    <property type="match status" value="1"/>
</dbReference>
<dbReference type="Gene3D" id="3.50.30.30">
    <property type="match status" value="1"/>
</dbReference>
<dbReference type="PRINTS" id="PR00723">
    <property type="entry name" value="SUBTILISIN"/>
</dbReference>
<accession>A0A1M6PL85</accession>
<dbReference type="OrthoDB" id="9762689at2"/>
<evidence type="ECO:0000256" key="2">
    <source>
        <dbReference type="ARBA" id="ARBA00022670"/>
    </source>
</evidence>
<dbReference type="Pfam" id="PF00082">
    <property type="entry name" value="Peptidase_S8"/>
    <property type="match status" value="1"/>
</dbReference>
<dbReference type="Gene3D" id="3.40.50.200">
    <property type="entry name" value="Peptidase S8/S53 domain"/>
    <property type="match status" value="1"/>
</dbReference>
<dbReference type="InterPro" id="IPR022398">
    <property type="entry name" value="Peptidase_S8_His-AS"/>
</dbReference>
<proteinExistence type="inferred from homology"/>
<dbReference type="GO" id="GO:0004252">
    <property type="term" value="F:serine-type endopeptidase activity"/>
    <property type="evidence" value="ECO:0007669"/>
    <property type="project" value="InterPro"/>
</dbReference>
<name>A0A1M6PL85_9CLOT</name>
<dbReference type="PROSITE" id="PS00137">
    <property type="entry name" value="SUBTILASE_HIS"/>
    <property type="match status" value="1"/>
</dbReference>
<dbReference type="PROSITE" id="PS00136">
    <property type="entry name" value="SUBTILASE_ASP"/>
    <property type="match status" value="1"/>
</dbReference>